<dbReference type="InterPro" id="IPR005477">
    <property type="entry name" value="Dxylulose-5-P_synthase"/>
</dbReference>
<dbReference type="CDD" id="cd07033">
    <property type="entry name" value="TPP_PYR_DXS_TK_like"/>
    <property type="match status" value="1"/>
</dbReference>
<dbReference type="GO" id="GO:0019288">
    <property type="term" value="P:isopentenyl diphosphate biosynthetic process, methylerythritol 4-phosphate pathway"/>
    <property type="evidence" value="ECO:0007669"/>
    <property type="project" value="TreeGrafter"/>
</dbReference>
<gene>
    <name evidence="14" type="ORF">LCGC14_0918530</name>
</gene>
<dbReference type="Pfam" id="PF02780">
    <property type="entry name" value="Transketolase_C"/>
    <property type="match status" value="1"/>
</dbReference>
<dbReference type="GO" id="GO:0009228">
    <property type="term" value="P:thiamine biosynthetic process"/>
    <property type="evidence" value="ECO:0007669"/>
    <property type="project" value="UniProtKB-KW"/>
</dbReference>
<evidence type="ECO:0000259" key="13">
    <source>
        <dbReference type="SMART" id="SM00861"/>
    </source>
</evidence>
<dbReference type="SUPFAM" id="SSF52922">
    <property type="entry name" value="TK C-terminal domain-like"/>
    <property type="match status" value="1"/>
</dbReference>
<dbReference type="PANTHER" id="PTHR43322:SF5">
    <property type="entry name" value="1-DEOXY-D-XYLULOSE-5-PHOSPHATE SYNTHASE, CHLOROPLASTIC"/>
    <property type="match status" value="1"/>
</dbReference>
<dbReference type="PROSITE" id="PS00801">
    <property type="entry name" value="TRANSKETOLASE_1"/>
    <property type="match status" value="1"/>
</dbReference>
<evidence type="ECO:0000256" key="4">
    <source>
        <dbReference type="ARBA" id="ARBA00011081"/>
    </source>
</evidence>
<dbReference type="InterPro" id="IPR009014">
    <property type="entry name" value="Transketo_C/PFOR_II"/>
</dbReference>
<sequence>MSLLGTISGPKDLKELSPELLPELAGEIRQLIIDTVDKNGGHMASNLGVVELTIALHRLFESPRDRIIFDTSHQCYTHKILTGRAAGFGKIRTQGGYSGFFEPSESEHDLTVIGHAGTGPSLALGCATGESLRGGKGYTVGVIGDGSLTSGIAYEGLSNIAAQQPGNLMIILNDNGMSISENVGWIALWRNRWLGQLRNRLDFDPDFQTFEKSVENLASKIPGGILALGLGRGLKSSIRKAIIPDIGSFWTEMGFNYIGPVDGHNLAELEKVINQATNWTGKVPFVHVLTHKGLGHKPAEADPVRFHQPGSIPTGKTYSEIFSNTLGEMMERDSSIVAISAAMMTGTSLVALKTRFPDRVFDVGICEQHAVSMASGMARAGLRPVVCLYSTFLQRAFDQIVHDVCLNSLPVVFGIDRAGLVGQDGKTHHGVLDMAFMRIPPNMVVSVPRDENQLRRLLFTALTGNKPFSIRYPRGQVQGVPLDKELQPITIESEYVRDGEKICLVAVGPMVQVACQAAEELSKSGIDPAVLDLRFVKPIDIGAIKTLMKFTKVLVLEEGTSEGGIRSAILEELSTLKGWPDSLMLVPTIPVVRRTPEFRHISCGDTFIEHGIPGDLRKALGLTTEAIVKEVTTWMT</sequence>
<name>A0A0F9NRL5_9ZZZZ</name>
<evidence type="ECO:0000256" key="8">
    <source>
        <dbReference type="ARBA" id="ARBA00022723"/>
    </source>
</evidence>
<dbReference type="UniPathway" id="UPA00064">
    <property type="reaction ID" value="UER00091"/>
</dbReference>
<dbReference type="HAMAP" id="MF_00315">
    <property type="entry name" value="DXP_synth"/>
    <property type="match status" value="1"/>
</dbReference>
<comment type="cofactor">
    <cofactor evidence="1">
        <name>Mg(2+)</name>
        <dbReference type="ChEBI" id="CHEBI:18420"/>
    </cofactor>
</comment>
<accession>A0A0F9NRL5</accession>
<reference evidence="14" key="1">
    <citation type="journal article" date="2015" name="Nature">
        <title>Complex archaea that bridge the gap between prokaryotes and eukaryotes.</title>
        <authorList>
            <person name="Spang A."/>
            <person name="Saw J.H."/>
            <person name="Jorgensen S.L."/>
            <person name="Zaremba-Niedzwiedzka K."/>
            <person name="Martijn J."/>
            <person name="Lind A.E."/>
            <person name="van Eijk R."/>
            <person name="Schleper C."/>
            <person name="Guy L."/>
            <person name="Ettema T.J."/>
        </authorList>
    </citation>
    <scope>NUCLEOTIDE SEQUENCE</scope>
</reference>
<comment type="subunit">
    <text evidence="5">Homodimer.</text>
</comment>
<dbReference type="EC" id="2.2.1.7" evidence="6"/>
<evidence type="ECO:0000256" key="7">
    <source>
        <dbReference type="ARBA" id="ARBA00022679"/>
    </source>
</evidence>
<dbReference type="EMBL" id="LAZR01003092">
    <property type="protein sequence ID" value="KKN22105.1"/>
    <property type="molecule type" value="Genomic_DNA"/>
</dbReference>
<dbReference type="SMART" id="SM00861">
    <property type="entry name" value="Transket_pyr"/>
    <property type="match status" value="1"/>
</dbReference>
<dbReference type="Pfam" id="PF02779">
    <property type="entry name" value="Transket_pyr"/>
    <property type="match status" value="1"/>
</dbReference>
<dbReference type="InterPro" id="IPR005475">
    <property type="entry name" value="Transketolase-like_Pyr-bd"/>
</dbReference>
<feature type="domain" description="Transketolase-like pyrimidine-binding" evidence="13">
    <location>
        <begin position="316"/>
        <end position="480"/>
    </location>
</feature>
<evidence type="ECO:0000256" key="10">
    <source>
        <dbReference type="ARBA" id="ARBA00022977"/>
    </source>
</evidence>
<organism evidence="14">
    <name type="scientific">marine sediment metagenome</name>
    <dbReference type="NCBI Taxonomy" id="412755"/>
    <lineage>
        <taxon>unclassified sequences</taxon>
        <taxon>metagenomes</taxon>
        <taxon>ecological metagenomes</taxon>
    </lineage>
</organism>
<dbReference type="NCBIfam" id="NF003933">
    <property type="entry name" value="PRK05444.2-2"/>
    <property type="match status" value="1"/>
</dbReference>
<dbReference type="GO" id="GO:0005829">
    <property type="term" value="C:cytosol"/>
    <property type="evidence" value="ECO:0007669"/>
    <property type="project" value="TreeGrafter"/>
</dbReference>
<evidence type="ECO:0000256" key="9">
    <source>
        <dbReference type="ARBA" id="ARBA00022842"/>
    </source>
</evidence>
<dbReference type="NCBIfam" id="TIGR00204">
    <property type="entry name" value="dxs"/>
    <property type="match status" value="1"/>
</dbReference>
<dbReference type="InterPro" id="IPR049557">
    <property type="entry name" value="Transketolase_CS"/>
</dbReference>
<evidence type="ECO:0000256" key="1">
    <source>
        <dbReference type="ARBA" id="ARBA00001946"/>
    </source>
</evidence>
<evidence type="ECO:0000256" key="11">
    <source>
        <dbReference type="ARBA" id="ARBA00023052"/>
    </source>
</evidence>
<keyword evidence="7" id="KW-0808">Transferase</keyword>
<evidence type="ECO:0000256" key="5">
    <source>
        <dbReference type="ARBA" id="ARBA00011738"/>
    </source>
</evidence>
<dbReference type="GO" id="GO:0016114">
    <property type="term" value="P:terpenoid biosynthetic process"/>
    <property type="evidence" value="ECO:0007669"/>
    <property type="project" value="InterPro"/>
</dbReference>
<evidence type="ECO:0000256" key="3">
    <source>
        <dbReference type="ARBA" id="ARBA00004980"/>
    </source>
</evidence>
<evidence type="ECO:0000256" key="6">
    <source>
        <dbReference type="ARBA" id="ARBA00013150"/>
    </source>
</evidence>
<keyword evidence="9" id="KW-0460">Magnesium</keyword>
<comment type="caution">
    <text evidence="14">The sequence shown here is derived from an EMBL/GenBank/DDBJ whole genome shotgun (WGS) entry which is preliminary data.</text>
</comment>
<dbReference type="CDD" id="cd02007">
    <property type="entry name" value="TPP_DXS"/>
    <property type="match status" value="1"/>
</dbReference>
<dbReference type="SUPFAM" id="SSF52518">
    <property type="entry name" value="Thiamin diphosphate-binding fold (THDP-binding)"/>
    <property type="match status" value="1"/>
</dbReference>
<protein>
    <recommendedName>
        <fullName evidence="6">1-deoxy-D-xylulose-5-phosphate synthase</fullName>
        <ecNumber evidence="6">2.2.1.7</ecNumber>
    </recommendedName>
</protein>
<dbReference type="GO" id="GO:0046872">
    <property type="term" value="F:metal ion binding"/>
    <property type="evidence" value="ECO:0007669"/>
    <property type="project" value="UniProtKB-KW"/>
</dbReference>
<proteinExistence type="inferred from homology"/>
<keyword evidence="11" id="KW-0786">Thiamine pyrophosphate</keyword>
<dbReference type="InterPro" id="IPR029061">
    <property type="entry name" value="THDP-binding"/>
</dbReference>
<evidence type="ECO:0000313" key="14">
    <source>
        <dbReference type="EMBL" id="KKN22105.1"/>
    </source>
</evidence>
<evidence type="ECO:0000256" key="2">
    <source>
        <dbReference type="ARBA" id="ARBA00001964"/>
    </source>
</evidence>
<keyword evidence="10" id="KW-0784">Thiamine biosynthesis</keyword>
<comment type="similarity">
    <text evidence="4">Belongs to the transketolase family. DXPS subfamily.</text>
</comment>
<keyword evidence="12" id="KW-0414">Isoprene biosynthesis</keyword>
<dbReference type="Pfam" id="PF13292">
    <property type="entry name" value="DXP_synthase_N"/>
    <property type="match status" value="1"/>
</dbReference>
<evidence type="ECO:0000256" key="12">
    <source>
        <dbReference type="ARBA" id="ARBA00023229"/>
    </source>
</evidence>
<dbReference type="PANTHER" id="PTHR43322">
    <property type="entry name" value="1-D-DEOXYXYLULOSE 5-PHOSPHATE SYNTHASE-RELATED"/>
    <property type="match status" value="1"/>
</dbReference>
<keyword evidence="8" id="KW-0479">Metal-binding</keyword>
<comment type="pathway">
    <text evidence="3">Metabolic intermediate biosynthesis; 1-deoxy-D-xylulose 5-phosphate biosynthesis; 1-deoxy-D-xylulose 5-phosphate from D-glyceraldehyde 3-phosphate and pyruvate: step 1/1.</text>
</comment>
<dbReference type="GO" id="GO:0008661">
    <property type="term" value="F:1-deoxy-D-xylulose-5-phosphate synthase activity"/>
    <property type="evidence" value="ECO:0007669"/>
    <property type="project" value="UniProtKB-EC"/>
</dbReference>
<dbReference type="AlphaFoldDB" id="A0A0F9NRL5"/>
<comment type="cofactor">
    <cofactor evidence="2">
        <name>thiamine diphosphate</name>
        <dbReference type="ChEBI" id="CHEBI:58937"/>
    </cofactor>
</comment>
<dbReference type="Gene3D" id="3.40.50.920">
    <property type="match status" value="1"/>
</dbReference>
<dbReference type="InterPro" id="IPR033248">
    <property type="entry name" value="Transketolase_C"/>
</dbReference>
<dbReference type="Gene3D" id="3.40.50.970">
    <property type="match status" value="2"/>
</dbReference>